<dbReference type="VEuPathDB" id="FungiDB:ATEG_01372"/>
<comment type="catalytic activity">
    <reaction evidence="8">
        <text>L-seryl-[protein] + ATP = O-phospho-L-seryl-[protein] + ADP + H(+)</text>
        <dbReference type="Rhea" id="RHEA:17989"/>
        <dbReference type="Rhea" id="RHEA-COMP:9863"/>
        <dbReference type="Rhea" id="RHEA-COMP:11604"/>
        <dbReference type="ChEBI" id="CHEBI:15378"/>
        <dbReference type="ChEBI" id="CHEBI:29999"/>
        <dbReference type="ChEBI" id="CHEBI:30616"/>
        <dbReference type="ChEBI" id="CHEBI:83421"/>
        <dbReference type="ChEBI" id="CHEBI:456216"/>
        <dbReference type="EC" id="2.7.11.1"/>
    </reaction>
</comment>
<accession>A0A5M3YLQ6</accession>
<evidence type="ECO:0000259" key="9">
    <source>
        <dbReference type="SMART" id="SM00220"/>
    </source>
</evidence>
<comment type="caution">
    <text evidence="10">The sequence shown here is derived from an EMBL/GenBank/DDBJ whole genome shotgun (WGS) entry which is preliminary data.</text>
</comment>
<dbReference type="GO" id="GO:0005737">
    <property type="term" value="C:cytoplasm"/>
    <property type="evidence" value="ECO:0007669"/>
    <property type="project" value="TreeGrafter"/>
</dbReference>
<dbReference type="GO" id="GO:0004674">
    <property type="term" value="F:protein serine/threonine kinase activity"/>
    <property type="evidence" value="ECO:0007669"/>
    <property type="project" value="UniProtKB-KW"/>
</dbReference>
<dbReference type="EC" id="2.7.11.1" evidence="1"/>
<reference evidence="10 11" key="1">
    <citation type="submission" date="2020-01" db="EMBL/GenBank/DDBJ databases">
        <title>Aspergillus terreus IFO 6365 whole genome shotgun sequence.</title>
        <authorList>
            <person name="Kanamasa S."/>
            <person name="Takahashi H."/>
        </authorList>
    </citation>
    <scope>NUCLEOTIDE SEQUENCE [LARGE SCALE GENOMIC DNA]</scope>
    <source>
        <strain evidence="10 11">IFO 6365</strain>
    </source>
</reference>
<evidence type="ECO:0000256" key="4">
    <source>
        <dbReference type="ARBA" id="ARBA00022741"/>
    </source>
</evidence>
<evidence type="ECO:0000313" key="11">
    <source>
        <dbReference type="Proteomes" id="UP000452235"/>
    </source>
</evidence>
<dbReference type="Gene3D" id="3.30.200.20">
    <property type="entry name" value="Phosphorylase Kinase, domain 1"/>
    <property type="match status" value="2"/>
</dbReference>
<dbReference type="Gene3D" id="1.10.510.10">
    <property type="entry name" value="Transferase(Phosphotransferase) domain 1"/>
    <property type="match status" value="2"/>
</dbReference>
<comment type="catalytic activity">
    <reaction evidence="7">
        <text>L-threonyl-[protein] + ATP = O-phospho-L-threonyl-[protein] + ADP + H(+)</text>
        <dbReference type="Rhea" id="RHEA:46608"/>
        <dbReference type="Rhea" id="RHEA-COMP:11060"/>
        <dbReference type="Rhea" id="RHEA-COMP:11605"/>
        <dbReference type="ChEBI" id="CHEBI:15378"/>
        <dbReference type="ChEBI" id="CHEBI:30013"/>
        <dbReference type="ChEBI" id="CHEBI:30616"/>
        <dbReference type="ChEBI" id="CHEBI:61977"/>
        <dbReference type="ChEBI" id="CHEBI:456216"/>
        <dbReference type="EC" id="2.7.11.1"/>
    </reaction>
</comment>
<evidence type="ECO:0000256" key="3">
    <source>
        <dbReference type="ARBA" id="ARBA00022679"/>
    </source>
</evidence>
<name>A0A5M3YLQ6_ASPTE</name>
<dbReference type="SUPFAM" id="SSF56112">
    <property type="entry name" value="Protein kinase-like (PK-like)"/>
    <property type="match status" value="1"/>
</dbReference>
<evidence type="ECO:0000256" key="5">
    <source>
        <dbReference type="ARBA" id="ARBA00022777"/>
    </source>
</evidence>
<dbReference type="VEuPathDB" id="FungiDB:ATEG_05029"/>
<organism evidence="10 11">
    <name type="scientific">Aspergillus terreus</name>
    <dbReference type="NCBI Taxonomy" id="33178"/>
    <lineage>
        <taxon>Eukaryota</taxon>
        <taxon>Fungi</taxon>
        <taxon>Dikarya</taxon>
        <taxon>Ascomycota</taxon>
        <taxon>Pezizomycotina</taxon>
        <taxon>Eurotiomycetes</taxon>
        <taxon>Eurotiomycetidae</taxon>
        <taxon>Eurotiales</taxon>
        <taxon>Aspergillaceae</taxon>
        <taxon>Aspergillus</taxon>
        <taxon>Aspergillus subgen. Circumdati</taxon>
    </lineage>
</organism>
<evidence type="ECO:0000256" key="8">
    <source>
        <dbReference type="ARBA" id="ARBA00048679"/>
    </source>
</evidence>
<keyword evidence="3" id="KW-0808">Transferase</keyword>
<dbReference type="InterPro" id="IPR000719">
    <property type="entry name" value="Prot_kinase_dom"/>
</dbReference>
<dbReference type="PANTHER" id="PTHR47634">
    <property type="entry name" value="PROTEIN KINASE DOMAIN-CONTAINING PROTEIN-RELATED"/>
    <property type="match status" value="1"/>
</dbReference>
<dbReference type="GO" id="GO:0005634">
    <property type="term" value="C:nucleus"/>
    <property type="evidence" value="ECO:0007669"/>
    <property type="project" value="TreeGrafter"/>
</dbReference>
<dbReference type="OrthoDB" id="5979581at2759"/>
<dbReference type="InterPro" id="IPR011009">
    <property type="entry name" value="Kinase-like_dom_sf"/>
</dbReference>
<dbReference type="PANTHER" id="PTHR47634:SF9">
    <property type="entry name" value="PROTEIN KINASE DOMAIN-CONTAINING PROTEIN-RELATED"/>
    <property type="match status" value="1"/>
</dbReference>
<evidence type="ECO:0000256" key="6">
    <source>
        <dbReference type="ARBA" id="ARBA00022840"/>
    </source>
</evidence>
<dbReference type="SMART" id="SM00220">
    <property type="entry name" value="S_TKc"/>
    <property type="match status" value="1"/>
</dbReference>
<keyword evidence="2" id="KW-0723">Serine/threonine-protein kinase</keyword>
<dbReference type="GO" id="GO:0005524">
    <property type="term" value="F:ATP binding"/>
    <property type="evidence" value="ECO:0007669"/>
    <property type="project" value="UniProtKB-KW"/>
</dbReference>
<evidence type="ECO:0000256" key="1">
    <source>
        <dbReference type="ARBA" id="ARBA00012513"/>
    </source>
</evidence>
<dbReference type="EMBL" id="BLJY01000001">
    <property type="protein sequence ID" value="GFF12348.1"/>
    <property type="molecule type" value="Genomic_DNA"/>
</dbReference>
<keyword evidence="6" id="KW-0067">ATP-binding</keyword>
<sequence>MSRETTLAPERFYPGHISEVFNRRYQVVGKLGYGSSATAWLCRDLMGNRYKTLKLYTTHAGLSCLRPLLDVFHVHSPDARSVHACPAHPPLGLSLDQLTPLLPDGVMSSGMVRTAKRNVLAALDFPHAEARVIHTGSYCLHRESIAITGSGGVDIQPNNILLGIKDESVLSGFEESEIETPVPRRFCKTMHAVLGSPPVEFLARGERSLEFWHQDGTWKGAVPLPEYTLETLEERLQGDEKTDFLRFLRRMLCWAPEERATAKELSFDPWFMRGLFK</sequence>
<keyword evidence="11" id="KW-1185">Reference proteome</keyword>
<feature type="domain" description="Protein kinase" evidence="9">
    <location>
        <begin position="25"/>
        <end position="271"/>
    </location>
</feature>
<dbReference type="AlphaFoldDB" id="A0A5M3YLQ6"/>
<keyword evidence="4" id="KW-0547">Nucleotide-binding</keyword>
<protein>
    <recommendedName>
        <fullName evidence="1">non-specific serine/threonine protein kinase</fullName>
        <ecNumber evidence="1">2.7.11.1</ecNumber>
    </recommendedName>
</protein>
<evidence type="ECO:0000256" key="2">
    <source>
        <dbReference type="ARBA" id="ARBA00022527"/>
    </source>
</evidence>
<dbReference type="Proteomes" id="UP000452235">
    <property type="component" value="Unassembled WGS sequence"/>
</dbReference>
<gene>
    <name evidence="10" type="ORF">ATEIFO6365_0001057100</name>
</gene>
<evidence type="ECO:0000313" key="10">
    <source>
        <dbReference type="EMBL" id="GFF12348.1"/>
    </source>
</evidence>
<proteinExistence type="predicted"/>
<evidence type="ECO:0000256" key="7">
    <source>
        <dbReference type="ARBA" id="ARBA00047899"/>
    </source>
</evidence>
<dbReference type="GO" id="GO:0050684">
    <property type="term" value="P:regulation of mRNA processing"/>
    <property type="evidence" value="ECO:0007669"/>
    <property type="project" value="TreeGrafter"/>
</dbReference>
<dbReference type="InterPro" id="IPR051334">
    <property type="entry name" value="SRPK"/>
</dbReference>
<keyword evidence="5 10" id="KW-0418">Kinase</keyword>
<dbReference type="GO" id="GO:0000245">
    <property type="term" value="P:spliceosomal complex assembly"/>
    <property type="evidence" value="ECO:0007669"/>
    <property type="project" value="TreeGrafter"/>
</dbReference>